<proteinExistence type="predicted"/>
<evidence type="ECO:0000313" key="3">
    <source>
        <dbReference type="Proteomes" id="UP000078597"/>
    </source>
</evidence>
<dbReference type="PANTHER" id="PTHR11614">
    <property type="entry name" value="PHOSPHOLIPASE-RELATED"/>
    <property type="match status" value="1"/>
</dbReference>
<dbReference type="SUPFAM" id="SSF53474">
    <property type="entry name" value="alpha/beta-Hydrolases"/>
    <property type="match status" value="1"/>
</dbReference>
<dbReference type="InterPro" id="IPR022742">
    <property type="entry name" value="Hydrolase_4"/>
</dbReference>
<evidence type="ECO:0000313" key="2">
    <source>
        <dbReference type="EMBL" id="SBS98063.1"/>
    </source>
</evidence>
<gene>
    <name evidence="2" type="ORF">PMALA_062210</name>
</gene>
<protein>
    <submittedName>
        <fullName evidence="2">Lysophospholipase, putative</fullName>
    </submittedName>
</protein>
<organism evidence="2 3">
    <name type="scientific">Plasmodium malariae</name>
    <dbReference type="NCBI Taxonomy" id="5858"/>
    <lineage>
        <taxon>Eukaryota</taxon>
        <taxon>Sar</taxon>
        <taxon>Alveolata</taxon>
        <taxon>Apicomplexa</taxon>
        <taxon>Aconoidasida</taxon>
        <taxon>Haemosporida</taxon>
        <taxon>Plasmodiidae</taxon>
        <taxon>Plasmodium</taxon>
        <taxon>Plasmodium (Plasmodium)</taxon>
    </lineage>
</organism>
<name>A0A1A8WYL0_PLAMA</name>
<dbReference type="AlphaFoldDB" id="A0A1A8WYL0"/>
<dbReference type="Pfam" id="PF12146">
    <property type="entry name" value="Hydrolase_4"/>
    <property type="match status" value="1"/>
</dbReference>
<dbReference type="EMBL" id="FLQW01005001">
    <property type="protein sequence ID" value="SBS98063.1"/>
    <property type="molecule type" value="Genomic_DNA"/>
</dbReference>
<dbReference type="Gene3D" id="3.40.50.1820">
    <property type="entry name" value="alpha/beta hydrolase"/>
    <property type="match status" value="1"/>
</dbReference>
<feature type="domain" description="Serine aminopeptidase S33" evidence="1">
    <location>
        <begin position="37"/>
        <end position="91"/>
    </location>
</feature>
<dbReference type="Proteomes" id="UP000078597">
    <property type="component" value="Unassembled WGS sequence"/>
</dbReference>
<dbReference type="VEuPathDB" id="PlasmoDB:PmUG01_12081500"/>
<evidence type="ECO:0000259" key="1">
    <source>
        <dbReference type="Pfam" id="PF12146"/>
    </source>
</evidence>
<reference evidence="3" key="1">
    <citation type="submission" date="2016-05" db="EMBL/GenBank/DDBJ databases">
        <authorList>
            <person name="Naeem Raeece"/>
        </authorList>
    </citation>
    <scope>NUCLEOTIDE SEQUENCE [LARGE SCALE GENOMIC DNA]</scope>
</reference>
<sequence>MLDSFFNKDGLLPRAYEWLVISNDKAILVDGDNYYIYKDSWIEHFNKNGYSVYGLDLQGHGQSDGWKNLQVNIKEFDNLVNDVIQYINKIYDSVCVSEKTRTSSNDSPNEDKINNGKMLPTYLIGHSMGGNIVLRTLQLLEQSLGK</sequence>
<accession>A0A1A8WYL0</accession>
<dbReference type="InterPro" id="IPR029058">
    <property type="entry name" value="AB_hydrolase_fold"/>
</dbReference>
<dbReference type="InterPro" id="IPR051044">
    <property type="entry name" value="MAG_DAG_Lipase"/>
</dbReference>